<dbReference type="GeneID" id="109941653"/>
<evidence type="ECO:0000313" key="4">
    <source>
        <dbReference type="EnsemblPlants" id="Zm00001eb337260_P001"/>
    </source>
</evidence>
<dbReference type="eggNOG" id="ENOG502R3FX">
    <property type="taxonomic scope" value="Eukaryota"/>
</dbReference>
<evidence type="ECO:0000313" key="5">
    <source>
        <dbReference type="Proteomes" id="UP000007305"/>
    </source>
</evidence>
<dbReference type="OMA" id="YSADMAF"/>
<sequence length="225" mass="23099">MDFSNIIRPALNRITSSCNSYGGGFITRVLSFTGSFNDRTSLLHEPTQTEEVAAAPAPPSPAAAEAAAPAAAASATTTTAAGHPFDIEAGTTTTPLAPTEAPAAEPFNDHQDAAESRRVGKSVQTVCLFAASASLVLFVNLPSSNKQPPPAAGQQQHALLYSADMAFISLGFFSSLTLSMFSIVARPGGDGEAAAVARVQKWGMVVAVASVVVAFSLRVCMTLAA</sequence>
<dbReference type="AlphaFoldDB" id="K7VQL9"/>
<evidence type="ECO:0000256" key="1">
    <source>
        <dbReference type="SAM" id="MobiDB-lite"/>
    </source>
</evidence>
<evidence type="ECO:0000256" key="2">
    <source>
        <dbReference type="SAM" id="Phobius"/>
    </source>
</evidence>
<reference evidence="3" key="2">
    <citation type="submission" date="2015-12" db="EMBL/GenBank/DDBJ databases">
        <title>Update maize B73 reference genome by single molecule sequencing technologies.</title>
        <authorList>
            <consortium name="Maize Genome Sequencing Project"/>
            <person name="Ware D."/>
        </authorList>
    </citation>
    <scope>NUCLEOTIDE SEQUENCE</scope>
    <source>
        <tissue evidence="3">Seedling</tissue>
    </source>
</reference>
<name>K7VQL9_MAIZE</name>
<keyword evidence="5" id="KW-1185">Reference proteome</keyword>
<keyword evidence="2" id="KW-0812">Transmembrane</keyword>
<evidence type="ECO:0000313" key="3">
    <source>
        <dbReference type="EMBL" id="AQK90715.1"/>
    </source>
</evidence>
<feature type="transmembrane region" description="Helical" evidence="2">
    <location>
        <begin position="161"/>
        <end position="181"/>
    </location>
</feature>
<dbReference type="PaxDb" id="4577-GRMZM2G180650_P01"/>
<dbReference type="OrthoDB" id="692043at2759"/>
<accession>K7VQL9</accession>
<reference evidence="5" key="1">
    <citation type="journal article" date="2009" name="Science">
        <title>The B73 maize genome: complexity, diversity, and dynamics.</title>
        <authorList>
            <person name="Schnable P.S."/>
            <person name="Ware D."/>
            <person name="Fulton R.S."/>
            <person name="Stein J.C."/>
            <person name="Wei F."/>
            <person name="Pasternak S."/>
            <person name="Liang C."/>
            <person name="Zhang J."/>
            <person name="Fulton L."/>
            <person name="Graves T.A."/>
            <person name="Minx P."/>
            <person name="Reily A.D."/>
            <person name="Courtney L."/>
            <person name="Kruchowski S.S."/>
            <person name="Tomlinson C."/>
            <person name="Strong C."/>
            <person name="Delehaunty K."/>
            <person name="Fronick C."/>
            <person name="Courtney B."/>
            <person name="Rock S.M."/>
            <person name="Belter E."/>
            <person name="Du F."/>
            <person name="Kim K."/>
            <person name="Abbott R.M."/>
            <person name="Cotton M."/>
            <person name="Levy A."/>
            <person name="Marchetto P."/>
            <person name="Ochoa K."/>
            <person name="Jackson S.M."/>
            <person name="Gillam B."/>
            <person name="Chen W."/>
            <person name="Yan L."/>
            <person name="Higginbotham J."/>
            <person name="Cardenas M."/>
            <person name="Waligorski J."/>
            <person name="Applebaum E."/>
            <person name="Phelps L."/>
            <person name="Falcone J."/>
            <person name="Kanchi K."/>
            <person name="Thane T."/>
            <person name="Scimone A."/>
            <person name="Thane N."/>
            <person name="Henke J."/>
            <person name="Wang T."/>
            <person name="Ruppert J."/>
            <person name="Shah N."/>
            <person name="Rotter K."/>
            <person name="Hodges J."/>
            <person name="Ingenthron E."/>
            <person name="Cordes M."/>
            <person name="Kohlberg S."/>
            <person name="Sgro J."/>
            <person name="Delgado B."/>
            <person name="Mead K."/>
            <person name="Chinwalla A."/>
            <person name="Leonard S."/>
            <person name="Crouse K."/>
            <person name="Collura K."/>
            <person name="Kudrna D."/>
            <person name="Currie J."/>
            <person name="He R."/>
            <person name="Angelova A."/>
            <person name="Rajasekar S."/>
            <person name="Mueller T."/>
            <person name="Lomeli R."/>
            <person name="Scara G."/>
            <person name="Ko A."/>
            <person name="Delaney K."/>
            <person name="Wissotski M."/>
            <person name="Lopez G."/>
            <person name="Campos D."/>
            <person name="Braidotti M."/>
            <person name="Ashley E."/>
            <person name="Golser W."/>
            <person name="Kim H."/>
            <person name="Lee S."/>
            <person name="Lin J."/>
            <person name="Dujmic Z."/>
            <person name="Kim W."/>
            <person name="Talag J."/>
            <person name="Zuccolo A."/>
            <person name="Fan C."/>
            <person name="Sebastian A."/>
            <person name="Kramer M."/>
            <person name="Spiegel L."/>
            <person name="Nascimento L."/>
            <person name="Zutavern T."/>
            <person name="Miller B."/>
            <person name="Ambroise C."/>
            <person name="Muller S."/>
            <person name="Spooner W."/>
            <person name="Narechania A."/>
            <person name="Ren L."/>
            <person name="Wei S."/>
            <person name="Kumari S."/>
            <person name="Faga B."/>
            <person name="Levy M.J."/>
            <person name="McMahan L."/>
            <person name="Van Buren P."/>
            <person name="Vaughn M.W."/>
            <person name="Ying K."/>
            <person name="Yeh C.-T."/>
            <person name="Emrich S.J."/>
            <person name="Jia Y."/>
            <person name="Kalyanaraman A."/>
            <person name="Hsia A.-P."/>
            <person name="Barbazuk W.B."/>
            <person name="Baucom R.S."/>
            <person name="Brutnell T.P."/>
            <person name="Carpita N.C."/>
            <person name="Chaparro C."/>
            <person name="Chia J.-M."/>
            <person name="Deragon J.-M."/>
            <person name="Estill J.C."/>
            <person name="Fu Y."/>
            <person name="Jeddeloh J.A."/>
            <person name="Han Y."/>
            <person name="Lee H."/>
            <person name="Li P."/>
            <person name="Lisch D.R."/>
            <person name="Liu S."/>
            <person name="Liu Z."/>
            <person name="Nagel D.H."/>
            <person name="McCann M.C."/>
            <person name="SanMiguel P."/>
            <person name="Myers A.M."/>
            <person name="Nettleton D."/>
            <person name="Nguyen J."/>
            <person name="Penning B.W."/>
            <person name="Ponnala L."/>
            <person name="Schneider K.L."/>
            <person name="Schwartz D.C."/>
            <person name="Sharma A."/>
            <person name="Soderlund C."/>
            <person name="Springer N.M."/>
            <person name="Sun Q."/>
            <person name="Wang H."/>
            <person name="Waterman M."/>
            <person name="Westerman R."/>
            <person name="Wolfgruber T.K."/>
            <person name="Yang L."/>
            <person name="Yu Y."/>
            <person name="Zhang L."/>
            <person name="Zhou S."/>
            <person name="Zhu Q."/>
            <person name="Bennetzen J.L."/>
            <person name="Dawe R.K."/>
            <person name="Jiang J."/>
            <person name="Jiang N."/>
            <person name="Presting G.G."/>
            <person name="Wessler S.R."/>
            <person name="Aluru S."/>
            <person name="Martienssen R.A."/>
            <person name="Clifton S.W."/>
            <person name="McCombie W.R."/>
            <person name="Wing R.A."/>
            <person name="Wilson R.K."/>
        </authorList>
    </citation>
    <scope>NUCLEOTIDE SEQUENCE [LARGE SCALE GENOMIC DNA]</scope>
    <source>
        <strain evidence="5">cv. B73</strain>
    </source>
</reference>
<dbReference type="HOGENOM" id="CLU_087112_1_0_1"/>
<protein>
    <submittedName>
        <fullName evidence="3 4">Uncharacterized protein</fullName>
    </submittedName>
</protein>
<dbReference type="RefSeq" id="XP_020398418.1">
    <property type="nucleotide sequence ID" value="XM_020542829.1"/>
</dbReference>
<dbReference type="EMBL" id="CM000784">
    <property type="protein sequence ID" value="AQK90715.1"/>
    <property type="molecule type" value="Genomic_DNA"/>
</dbReference>
<feature type="compositionally biased region" description="Basic and acidic residues" evidence="1">
    <location>
        <begin position="107"/>
        <end position="116"/>
    </location>
</feature>
<keyword evidence="2" id="KW-0472">Membrane</keyword>
<feature type="compositionally biased region" description="Low complexity" evidence="1">
    <location>
        <begin position="62"/>
        <end position="81"/>
    </location>
</feature>
<gene>
    <name evidence="4" type="primary">LOC109941653</name>
    <name evidence="3" type="ORF">ZEAMMB73_Zm00001d008792</name>
</gene>
<feature type="compositionally biased region" description="Low complexity" evidence="1">
    <location>
        <begin position="88"/>
        <end position="106"/>
    </location>
</feature>
<reference evidence="4" key="4">
    <citation type="submission" date="2021-05" db="UniProtKB">
        <authorList>
            <consortium name="EnsemblPlants"/>
        </authorList>
    </citation>
    <scope>IDENTIFICATION</scope>
    <source>
        <strain evidence="4">cv. B73</strain>
    </source>
</reference>
<dbReference type="Proteomes" id="UP000007305">
    <property type="component" value="Chromosome 8"/>
</dbReference>
<keyword evidence="2" id="KW-1133">Transmembrane helix</keyword>
<reference evidence="4" key="3">
    <citation type="submission" date="2019-07" db="EMBL/GenBank/DDBJ databases">
        <authorList>
            <person name="Seetharam A."/>
            <person name="Woodhouse M."/>
            <person name="Cannon E."/>
        </authorList>
    </citation>
    <scope>NUCLEOTIDE SEQUENCE [LARGE SCALE GENOMIC DNA]</scope>
    <source>
        <strain evidence="4">cv. B73</strain>
    </source>
</reference>
<proteinExistence type="predicted"/>
<dbReference type="Gramene" id="Zm00001eb337260_T001">
    <property type="protein sequence ID" value="Zm00001eb337260_P001"/>
    <property type="gene ID" value="Zm00001eb337260"/>
</dbReference>
<organism evidence="3">
    <name type="scientific">Zea mays</name>
    <name type="common">Maize</name>
    <dbReference type="NCBI Taxonomy" id="4577"/>
    <lineage>
        <taxon>Eukaryota</taxon>
        <taxon>Viridiplantae</taxon>
        <taxon>Streptophyta</taxon>
        <taxon>Embryophyta</taxon>
        <taxon>Tracheophyta</taxon>
        <taxon>Spermatophyta</taxon>
        <taxon>Magnoliopsida</taxon>
        <taxon>Liliopsida</taxon>
        <taxon>Poales</taxon>
        <taxon>Poaceae</taxon>
        <taxon>PACMAD clade</taxon>
        <taxon>Panicoideae</taxon>
        <taxon>Andropogonodae</taxon>
        <taxon>Andropogoneae</taxon>
        <taxon>Tripsacinae</taxon>
        <taxon>Zea</taxon>
    </lineage>
</organism>
<feature type="region of interest" description="Disordered" evidence="1">
    <location>
        <begin position="47"/>
        <end position="116"/>
    </location>
</feature>
<feature type="transmembrane region" description="Helical" evidence="2">
    <location>
        <begin position="202"/>
        <end position="224"/>
    </location>
</feature>
<dbReference type="EnsemblPlants" id="Zm00001eb337260_T001">
    <property type="protein sequence ID" value="Zm00001eb337260_P001"/>
    <property type="gene ID" value="Zm00001eb337260"/>
</dbReference>